<comment type="caution">
    <text evidence="3">The sequence shown here is derived from an EMBL/GenBank/DDBJ whole genome shotgun (WGS) entry which is preliminary data.</text>
</comment>
<dbReference type="GO" id="GO:0046685">
    <property type="term" value="P:response to arsenic-containing substance"/>
    <property type="evidence" value="ECO:0007669"/>
    <property type="project" value="UniProtKB-KW"/>
</dbReference>
<dbReference type="PANTHER" id="PTHR43428:SF1">
    <property type="entry name" value="ARSENATE REDUCTASE"/>
    <property type="match status" value="1"/>
</dbReference>
<evidence type="ECO:0000259" key="2">
    <source>
        <dbReference type="SMART" id="SM00226"/>
    </source>
</evidence>
<dbReference type="PANTHER" id="PTHR43428">
    <property type="entry name" value="ARSENATE REDUCTASE"/>
    <property type="match status" value="1"/>
</dbReference>
<evidence type="ECO:0000313" key="4">
    <source>
        <dbReference type="Proteomes" id="UP000178894"/>
    </source>
</evidence>
<reference evidence="3 4" key="1">
    <citation type="journal article" date="2016" name="Nat. Commun.">
        <title>Thousands of microbial genomes shed light on interconnected biogeochemical processes in an aquifer system.</title>
        <authorList>
            <person name="Anantharaman K."/>
            <person name="Brown C.T."/>
            <person name="Hug L.A."/>
            <person name="Sharon I."/>
            <person name="Castelle C.J."/>
            <person name="Probst A.J."/>
            <person name="Thomas B.C."/>
            <person name="Singh A."/>
            <person name="Wilkins M.J."/>
            <person name="Karaoz U."/>
            <person name="Brodie E.L."/>
            <person name="Williams K.H."/>
            <person name="Hubbard S.S."/>
            <person name="Banfield J.F."/>
        </authorList>
    </citation>
    <scope>NUCLEOTIDE SEQUENCE [LARGE SCALE GENOMIC DNA]</scope>
</reference>
<dbReference type="Proteomes" id="UP000178894">
    <property type="component" value="Unassembled WGS sequence"/>
</dbReference>
<dbReference type="InterPro" id="IPR036196">
    <property type="entry name" value="Ptyr_pPase_sf"/>
</dbReference>
<sequence length="155" mass="17627">MYTINMKILFICKGNMFRSQMAAAIYNKMTNNHDAISAGTYVGAPDEPEGRLIQDLFPANDPVQEILEENGMTIRENHTTKLTPKMLDEADIVVSMAEEPFIPEFLKKNKKVIWWDIANPDNATPEFVEETYKKLSVLVRELVEKQKIPSGDHLG</sequence>
<organism evidence="3 4">
    <name type="scientific">Candidatus Giovannonibacteria bacterium RIFCSPLOWO2_12_FULL_44_15</name>
    <dbReference type="NCBI Taxonomy" id="1798364"/>
    <lineage>
        <taxon>Bacteria</taxon>
        <taxon>Candidatus Giovannoniibacteriota</taxon>
    </lineage>
</organism>
<name>A0A1F5Y044_9BACT</name>
<dbReference type="SUPFAM" id="SSF52788">
    <property type="entry name" value="Phosphotyrosine protein phosphatases I"/>
    <property type="match status" value="1"/>
</dbReference>
<dbReference type="AlphaFoldDB" id="A0A1F5Y044"/>
<protein>
    <recommendedName>
        <fullName evidence="2">Phosphotyrosine protein phosphatase I domain-containing protein</fullName>
    </recommendedName>
</protein>
<feature type="domain" description="Phosphotyrosine protein phosphatase I" evidence="2">
    <location>
        <begin position="6"/>
        <end position="145"/>
    </location>
</feature>
<accession>A0A1F5Y044</accession>
<dbReference type="EMBL" id="MFIQ01000013">
    <property type="protein sequence ID" value="OGF93548.1"/>
    <property type="molecule type" value="Genomic_DNA"/>
</dbReference>
<keyword evidence="1" id="KW-0059">Arsenical resistance</keyword>
<dbReference type="Gene3D" id="3.40.50.2300">
    <property type="match status" value="1"/>
</dbReference>
<dbReference type="Pfam" id="PF01451">
    <property type="entry name" value="LMWPc"/>
    <property type="match status" value="1"/>
</dbReference>
<gene>
    <name evidence="3" type="ORF">A3G54_01225</name>
</gene>
<evidence type="ECO:0000313" key="3">
    <source>
        <dbReference type="EMBL" id="OGF93548.1"/>
    </source>
</evidence>
<dbReference type="InterPro" id="IPR023485">
    <property type="entry name" value="Ptyr_pPase"/>
</dbReference>
<dbReference type="STRING" id="1798364.A3G54_01225"/>
<dbReference type="SMART" id="SM00226">
    <property type="entry name" value="LMWPc"/>
    <property type="match status" value="1"/>
</dbReference>
<proteinExistence type="predicted"/>
<evidence type="ECO:0000256" key="1">
    <source>
        <dbReference type="ARBA" id="ARBA00022849"/>
    </source>
</evidence>